<feature type="coiled-coil region" evidence="1">
    <location>
        <begin position="184"/>
        <end position="237"/>
    </location>
</feature>
<evidence type="ECO:0008006" key="3">
    <source>
        <dbReference type="Google" id="ProtNLM"/>
    </source>
</evidence>
<proteinExistence type="predicted"/>
<reference evidence="2" key="1">
    <citation type="journal article" date="2020" name="Nature">
        <title>Giant virus diversity and host interactions through global metagenomics.</title>
        <authorList>
            <person name="Schulz F."/>
            <person name="Roux S."/>
            <person name="Paez-Espino D."/>
            <person name="Jungbluth S."/>
            <person name="Walsh D.A."/>
            <person name="Denef V.J."/>
            <person name="McMahon K.D."/>
            <person name="Konstantinidis K.T."/>
            <person name="Eloe-Fadrosh E.A."/>
            <person name="Kyrpides N.C."/>
            <person name="Woyke T."/>
        </authorList>
    </citation>
    <scope>NUCLEOTIDE SEQUENCE</scope>
    <source>
        <strain evidence="2">GVMAG-M-3300018080-19</strain>
    </source>
</reference>
<dbReference type="EMBL" id="MN739207">
    <property type="protein sequence ID" value="QHS93629.1"/>
    <property type="molecule type" value="Genomic_DNA"/>
</dbReference>
<organism evidence="2">
    <name type="scientific">viral metagenome</name>
    <dbReference type="NCBI Taxonomy" id="1070528"/>
    <lineage>
        <taxon>unclassified sequences</taxon>
        <taxon>metagenomes</taxon>
        <taxon>organismal metagenomes</taxon>
    </lineage>
</organism>
<feature type="coiled-coil region" evidence="1">
    <location>
        <begin position="275"/>
        <end position="380"/>
    </location>
</feature>
<protein>
    <recommendedName>
        <fullName evidence="3">J domain-containing protein</fullName>
    </recommendedName>
</protein>
<evidence type="ECO:0000313" key="2">
    <source>
        <dbReference type="EMBL" id="QHS93629.1"/>
    </source>
</evidence>
<dbReference type="AlphaFoldDB" id="A0A6C0BPU4"/>
<accession>A0A6C0BPU4</accession>
<name>A0A6C0BPU4_9ZZZZ</name>
<evidence type="ECO:0000256" key="1">
    <source>
        <dbReference type="SAM" id="Coils"/>
    </source>
</evidence>
<sequence length="586" mass="67957">MSVFKQLPPNTAQKYQEWFTEDGYFHSRGWDAFSVHLYHAFRLFSEDFPEWSHDDNWTFNRRLQSIPRFGRPEEGSNQWGLPALINPWNYSFKNWKARVREFQLKFHPDKLPTDHPHKDGTEFKLGCAAKQVMEDLYGPVGSQVHHPWEPQALTYLVGRDRNKIVISRIQTDLEQVIGDLQSRLDAAELGSVELQARVKKLEEKMPDEKSKAQQLGEELAKARAELLEIRRTQLERDAELASVRKQLTKEREAQAKIQDEVKSATVQLALVHLKVGQLQEEIKKVALQRDQALEQTTKLSEELKDVELERDQAQEELELVQSQYQQEIKAQDRTIRHLNQDKKKSQAEAKNLKRRLASNVQKTTNLRKKHKKELKDHEATKREVKVIKSEVKAAKISDQKTTQAMVEMCRDATALVRASDADRRNKMSAHIRHQLRTTQRYQIKGSKNWCLVSPFADAWVSKKTKTKILKNLQEGKMIKNAGLLVYRLGDIVDDEKRGRRRPELINSTDIMKTTGKNGIYKPGKQLLYICHAQHFKFVYAYFAALSGAKAIEAKRELMRMVQVVNDLDVDLDAMTDSLIRVFNQSQ</sequence>
<keyword evidence="1" id="KW-0175">Coiled coil</keyword>